<comment type="caution">
    <text evidence="8">The sequence shown here is derived from an EMBL/GenBank/DDBJ whole genome shotgun (WGS) entry which is preliminary data.</text>
</comment>
<dbReference type="Pfam" id="PF13837">
    <property type="entry name" value="Myb_DNA-bind_4"/>
    <property type="match status" value="1"/>
</dbReference>
<evidence type="ECO:0000313" key="8">
    <source>
        <dbReference type="EMBL" id="KAJ6732562.1"/>
    </source>
</evidence>
<dbReference type="PANTHER" id="PTHR21654:SF31">
    <property type="entry name" value="OS02G0104500 PROTEIN"/>
    <property type="match status" value="1"/>
</dbReference>
<feature type="domain" description="Myb/SANT-like DNA-binding" evidence="7">
    <location>
        <begin position="1"/>
        <end position="47"/>
    </location>
</feature>
<evidence type="ECO:0000256" key="2">
    <source>
        <dbReference type="ARBA" id="ARBA00023015"/>
    </source>
</evidence>
<reference evidence="8" key="2">
    <citation type="journal article" date="2023" name="Int. J. Mol. Sci.">
        <title>De Novo Assembly and Annotation of 11 Diverse Shrub Willow (Salix) Genomes Reveals Novel Gene Organization in Sex-Linked Regions.</title>
        <authorList>
            <person name="Hyden B."/>
            <person name="Feng K."/>
            <person name="Yates T.B."/>
            <person name="Jawdy S."/>
            <person name="Cereghino C."/>
            <person name="Smart L.B."/>
            <person name="Muchero W."/>
        </authorList>
    </citation>
    <scope>NUCLEOTIDE SEQUENCE</scope>
    <source>
        <tissue evidence="8">Shoot tip</tissue>
    </source>
</reference>
<dbReference type="OrthoDB" id="691673at2759"/>
<feature type="region of interest" description="Disordered" evidence="6">
    <location>
        <begin position="114"/>
        <end position="147"/>
    </location>
</feature>
<evidence type="ECO:0000259" key="7">
    <source>
        <dbReference type="Pfam" id="PF13837"/>
    </source>
</evidence>
<dbReference type="Gene3D" id="1.10.10.60">
    <property type="entry name" value="Homeodomain-like"/>
    <property type="match status" value="1"/>
</dbReference>
<gene>
    <name evidence="8" type="ORF">OIU79_003623</name>
</gene>
<keyword evidence="5" id="KW-0539">Nucleus</keyword>
<keyword evidence="4" id="KW-0804">Transcription</keyword>
<proteinExistence type="predicted"/>
<evidence type="ECO:0000256" key="5">
    <source>
        <dbReference type="ARBA" id="ARBA00023242"/>
    </source>
</evidence>
<accession>A0A9Q0UMH1</accession>
<reference evidence="8" key="1">
    <citation type="submission" date="2022-11" db="EMBL/GenBank/DDBJ databases">
        <authorList>
            <person name="Hyden B.L."/>
            <person name="Feng K."/>
            <person name="Yates T."/>
            <person name="Jawdy S."/>
            <person name="Smart L.B."/>
            <person name="Muchero W."/>
        </authorList>
    </citation>
    <scope>NUCLEOTIDE SEQUENCE</scope>
    <source>
        <tissue evidence="8">Shoot tip</tissue>
    </source>
</reference>
<name>A0A9Q0UMH1_SALPP</name>
<comment type="subcellular location">
    <subcellularLocation>
        <location evidence="1">Nucleus</location>
    </subcellularLocation>
</comment>
<dbReference type="GO" id="GO:0005634">
    <property type="term" value="C:nucleus"/>
    <property type="evidence" value="ECO:0007669"/>
    <property type="project" value="UniProtKB-SubCell"/>
</dbReference>
<keyword evidence="2" id="KW-0805">Transcription regulation</keyword>
<dbReference type="PANTHER" id="PTHR21654">
    <property type="entry name" value="FI21293P1"/>
    <property type="match status" value="1"/>
</dbReference>
<evidence type="ECO:0000256" key="6">
    <source>
        <dbReference type="SAM" id="MobiDB-lite"/>
    </source>
</evidence>
<feature type="compositionally biased region" description="Acidic residues" evidence="6">
    <location>
        <begin position="115"/>
        <end position="139"/>
    </location>
</feature>
<dbReference type="EMBL" id="JAPFFK010000012">
    <property type="protein sequence ID" value="KAJ6732562.1"/>
    <property type="molecule type" value="Genomic_DNA"/>
</dbReference>
<organism evidence="8 9">
    <name type="scientific">Salix purpurea</name>
    <name type="common">Purple osier willow</name>
    <dbReference type="NCBI Taxonomy" id="77065"/>
    <lineage>
        <taxon>Eukaryota</taxon>
        <taxon>Viridiplantae</taxon>
        <taxon>Streptophyta</taxon>
        <taxon>Embryophyta</taxon>
        <taxon>Tracheophyta</taxon>
        <taxon>Spermatophyta</taxon>
        <taxon>Magnoliopsida</taxon>
        <taxon>eudicotyledons</taxon>
        <taxon>Gunneridae</taxon>
        <taxon>Pentapetalae</taxon>
        <taxon>rosids</taxon>
        <taxon>fabids</taxon>
        <taxon>Malpighiales</taxon>
        <taxon>Salicaceae</taxon>
        <taxon>Saliceae</taxon>
        <taxon>Salix</taxon>
    </lineage>
</organism>
<dbReference type="AlphaFoldDB" id="A0A9Q0UMH1"/>
<keyword evidence="3" id="KW-0238">DNA-binding</keyword>
<dbReference type="Proteomes" id="UP001151532">
    <property type="component" value="Chromosome 18"/>
</dbReference>
<protein>
    <recommendedName>
        <fullName evidence="7">Myb/SANT-like DNA-binding domain-containing protein</fullName>
    </recommendedName>
</protein>
<dbReference type="InterPro" id="IPR044822">
    <property type="entry name" value="Myb_DNA-bind_4"/>
</dbReference>
<evidence type="ECO:0000256" key="3">
    <source>
        <dbReference type="ARBA" id="ARBA00023125"/>
    </source>
</evidence>
<evidence type="ECO:0000256" key="4">
    <source>
        <dbReference type="ARBA" id="ARBA00023163"/>
    </source>
</evidence>
<sequence length="147" mass="16949">MGYQRSAKRCKEKWENINKYFRKAKESPERRSQRSKTCSYFNQLDQLYTRSPMNYSCNTTYMPSRGIEFDIDNQGYSEVVEALALGKDHLATITNPPGENIKGAEMGSSRFEFDGIADENEELEEGSTELDKEVYEDDRQENGEQGT</sequence>
<keyword evidence="9" id="KW-1185">Reference proteome</keyword>
<dbReference type="GO" id="GO:0006355">
    <property type="term" value="P:regulation of DNA-templated transcription"/>
    <property type="evidence" value="ECO:0007669"/>
    <property type="project" value="UniProtKB-ARBA"/>
</dbReference>
<evidence type="ECO:0000256" key="1">
    <source>
        <dbReference type="ARBA" id="ARBA00004123"/>
    </source>
</evidence>
<dbReference type="GO" id="GO:0003677">
    <property type="term" value="F:DNA binding"/>
    <property type="evidence" value="ECO:0007669"/>
    <property type="project" value="UniProtKB-KW"/>
</dbReference>
<evidence type="ECO:0000313" key="9">
    <source>
        <dbReference type="Proteomes" id="UP001151532"/>
    </source>
</evidence>